<keyword evidence="7 9" id="KW-0503">Monooxygenase</keyword>
<dbReference type="PRINTS" id="PR00385">
    <property type="entry name" value="P450"/>
</dbReference>
<evidence type="ECO:0000256" key="10">
    <source>
        <dbReference type="SAM" id="SignalP"/>
    </source>
</evidence>
<comment type="caution">
    <text evidence="11">The sequence shown here is derived from an EMBL/GenBank/DDBJ whole genome shotgun (WGS) entry which is preliminary data.</text>
</comment>
<evidence type="ECO:0000256" key="5">
    <source>
        <dbReference type="ARBA" id="ARBA00023002"/>
    </source>
</evidence>
<dbReference type="GO" id="GO:0051762">
    <property type="term" value="P:sesquiterpene biosynthetic process"/>
    <property type="evidence" value="ECO:0007669"/>
    <property type="project" value="UniProtKB-ARBA"/>
</dbReference>
<evidence type="ECO:0000256" key="9">
    <source>
        <dbReference type="RuleBase" id="RU000461"/>
    </source>
</evidence>
<dbReference type="Gramene" id="KVH98163">
    <property type="protein sequence ID" value="KVH98163"/>
    <property type="gene ID" value="Ccrd_023614"/>
</dbReference>
<dbReference type="GO" id="GO:0005506">
    <property type="term" value="F:iron ion binding"/>
    <property type="evidence" value="ECO:0007669"/>
    <property type="project" value="InterPro"/>
</dbReference>
<dbReference type="GO" id="GO:0016712">
    <property type="term" value="F:oxidoreductase activity, acting on paired donors, with incorporation or reduction of molecular oxygen, reduced flavin or flavoprotein as one donor, and incorporation of one atom of oxygen"/>
    <property type="evidence" value="ECO:0007669"/>
    <property type="project" value="UniProtKB-ARBA"/>
</dbReference>
<evidence type="ECO:0000313" key="11">
    <source>
        <dbReference type="EMBL" id="KVH98163.1"/>
    </source>
</evidence>
<dbReference type="InterPro" id="IPR001128">
    <property type="entry name" value="Cyt_P450"/>
</dbReference>
<dbReference type="InterPro" id="IPR017972">
    <property type="entry name" value="Cyt_P450_CS"/>
</dbReference>
<keyword evidence="6 8" id="KW-0408">Iron</keyword>
<comment type="cofactor">
    <cofactor evidence="8">
        <name>heme</name>
        <dbReference type="ChEBI" id="CHEBI:30413"/>
    </cofactor>
</comment>
<feature type="binding site" description="axial binding residue" evidence="8">
    <location>
        <position position="441"/>
    </location>
    <ligand>
        <name>heme</name>
        <dbReference type="ChEBI" id="CHEBI:30413"/>
    </ligand>
    <ligandPart>
        <name>Fe</name>
        <dbReference type="ChEBI" id="CHEBI:18248"/>
    </ligandPart>
</feature>
<evidence type="ECO:0000256" key="4">
    <source>
        <dbReference type="ARBA" id="ARBA00022723"/>
    </source>
</evidence>
<name>A0A103XWG2_CYNCS</name>
<evidence type="ECO:0000256" key="1">
    <source>
        <dbReference type="ARBA" id="ARBA00004721"/>
    </source>
</evidence>
<dbReference type="EMBL" id="LEKV01003807">
    <property type="protein sequence ID" value="KVH98163.1"/>
    <property type="molecule type" value="Genomic_DNA"/>
</dbReference>
<dbReference type="GO" id="GO:0020037">
    <property type="term" value="F:heme binding"/>
    <property type="evidence" value="ECO:0007669"/>
    <property type="project" value="InterPro"/>
</dbReference>
<evidence type="ECO:0000256" key="2">
    <source>
        <dbReference type="ARBA" id="ARBA00010617"/>
    </source>
</evidence>
<dbReference type="FunFam" id="1.10.630.10:FF:000011">
    <property type="entry name" value="Cytochrome P450 83B1"/>
    <property type="match status" value="1"/>
</dbReference>
<proteinExistence type="inferred from homology"/>
<evidence type="ECO:0000256" key="6">
    <source>
        <dbReference type="ARBA" id="ARBA00023004"/>
    </source>
</evidence>
<evidence type="ECO:0000256" key="8">
    <source>
        <dbReference type="PIRSR" id="PIRSR602401-1"/>
    </source>
</evidence>
<comment type="similarity">
    <text evidence="2 9">Belongs to the cytochrome P450 family.</text>
</comment>
<keyword evidence="10" id="KW-0732">Signal</keyword>
<dbReference type="PROSITE" id="PS00086">
    <property type="entry name" value="CYTOCHROME_P450"/>
    <property type="match status" value="1"/>
</dbReference>
<evidence type="ECO:0000256" key="7">
    <source>
        <dbReference type="ARBA" id="ARBA00023033"/>
    </source>
</evidence>
<dbReference type="PRINTS" id="PR00463">
    <property type="entry name" value="EP450I"/>
</dbReference>
<keyword evidence="4 8" id="KW-0479">Metal-binding</keyword>
<keyword evidence="12" id="KW-1185">Reference proteome</keyword>
<feature type="signal peptide" evidence="10">
    <location>
        <begin position="1"/>
        <end position="30"/>
    </location>
</feature>
<dbReference type="PANTHER" id="PTHR47955">
    <property type="entry name" value="CYTOCHROME P450 FAMILY 71 PROTEIN"/>
    <property type="match status" value="1"/>
</dbReference>
<dbReference type="PANTHER" id="PTHR47955:SF10">
    <property type="entry name" value="ANGELICIN SYNTHASE"/>
    <property type="match status" value="1"/>
</dbReference>
<comment type="pathway">
    <text evidence="1">Secondary metabolite biosynthesis; terpenoid biosynthesis.</text>
</comment>
<dbReference type="STRING" id="59895.A0A103XWG2"/>
<protein>
    <submittedName>
        <fullName evidence="11">Cytochrome P450</fullName>
    </submittedName>
</protein>
<dbReference type="InterPro" id="IPR002401">
    <property type="entry name" value="Cyt_P450_E_grp-I"/>
</dbReference>
<keyword evidence="3 8" id="KW-0349">Heme</keyword>
<sequence>MLTFLLNPFLLPFVILLFIKWQFFPPKTTGNPPPSPLKLPIIGNFHQLGTLPHQSLRSLSIRYGPLMLIHLGNVPTVVASSADAACEIMKTHDIVFASRPESKLAKKLLYDCKTVSAAPYGDHWRQLKSIMVLQLLSTKRVRFFRSVRAKETALLLEIIDDLDNKPVNLSDLFVTYTNNVTCEVVLGRKYGEGPNGKKFKQLLREFLVTLGSVNIGDFIPCLAWVDRVNGSDREVERIAREIDEFVEGVVEERKKKHRDTAGNVVDYDNFVDIVLKIQQDETDGILLDKTNIKALLLDAYTAGTDTTATVLEWVMAELLRHPNIMKKARDEVRGVSGSKTGLAEEDIEKMTYLKAVIKETLRLHPPLPLLVPNIASKDVRVMGYDIPKGTTVMTNVWAIGRDPKLWDEPQEFRPERFLGSSIDFKGHDFELIPFGAGRRICPGIVFAMATNENLIANLLYKYDWKLANGEIGEDLDMTECPGVAVRKRLLDLEDNERLVEPR</sequence>
<dbReference type="Gene3D" id="1.10.630.10">
    <property type="entry name" value="Cytochrome P450"/>
    <property type="match status" value="1"/>
</dbReference>
<evidence type="ECO:0000256" key="3">
    <source>
        <dbReference type="ARBA" id="ARBA00022617"/>
    </source>
</evidence>
<evidence type="ECO:0000313" key="12">
    <source>
        <dbReference type="Proteomes" id="UP000243975"/>
    </source>
</evidence>
<gene>
    <name evidence="11" type="ORF">Ccrd_023614</name>
</gene>
<dbReference type="Pfam" id="PF00067">
    <property type="entry name" value="p450"/>
    <property type="match status" value="1"/>
</dbReference>
<dbReference type="OMA" id="TCAFLME"/>
<keyword evidence="5 9" id="KW-0560">Oxidoreductase</keyword>
<dbReference type="InterPro" id="IPR036396">
    <property type="entry name" value="Cyt_P450_sf"/>
</dbReference>
<organism evidence="11 12">
    <name type="scientific">Cynara cardunculus var. scolymus</name>
    <name type="common">Globe artichoke</name>
    <name type="synonym">Cynara scolymus</name>
    <dbReference type="NCBI Taxonomy" id="59895"/>
    <lineage>
        <taxon>Eukaryota</taxon>
        <taxon>Viridiplantae</taxon>
        <taxon>Streptophyta</taxon>
        <taxon>Embryophyta</taxon>
        <taxon>Tracheophyta</taxon>
        <taxon>Spermatophyta</taxon>
        <taxon>Magnoliopsida</taxon>
        <taxon>eudicotyledons</taxon>
        <taxon>Gunneridae</taxon>
        <taxon>Pentapetalae</taxon>
        <taxon>asterids</taxon>
        <taxon>campanulids</taxon>
        <taxon>Asterales</taxon>
        <taxon>Asteraceae</taxon>
        <taxon>Carduoideae</taxon>
        <taxon>Cardueae</taxon>
        <taxon>Carduinae</taxon>
        <taxon>Cynara</taxon>
    </lineage>
</organism>
<reference evidence="11 12" key="1">
    <citation type="journal article" date="2016" name="Sci. Rep.">
        <title>The genome sequence of the outbreeding globe artichoke constructed de novo incorporating a phase-aware low-pass sequencing strategy of F1 progeny.</title>
        <authorList>
            <person name="Scaglione D."/>
            <person name="Reyes-Chin-Wo S."/>
            <person name="Acquadro A."/>
            <person name="Froenicke L."/>
            <person name="Portis E."/>
            <person name="Beitel C."/>
            <person name="Tirone M."/>
            <person name="Mauro R."/>
            <person name="Lo Monaco A."/>
            <person name="Mauromicale G."/>
            <person name="Faccioli P."/>
            <person name="Cattivelli L."/>
            <person name="Rieseberg L."/>
            <person name="Michelmore R."/>
            <person name="Lanteri S."/>
        </authorList>
    </citation>
    <scope>NUCLEOTIDE SEQUENCE [LARGE SCALE GENOMIC DNA]</scope>
    <source>
        <strain evidence="11">2C</strain>
    </source>
</reference>
<dbReference type="CDD" id="cd11072">
    <property type="entry name" value="CYP71-like"/>
    <property type="match status" value="1"/>
</dbReference>
<accession>A0A103XWG2</accession>
<dbReference type="SUPFAM" id="SSF48264">
    <property type="entry name" value="Cytochrome P450"/>
    <property type="match status" value="1"/>
</dbReference>
<feature type="chain" id="PRO_5007119162" evidence="10">
    <location>
        <begin position="31"/>
        <end position="502"/>
    </location>
</feature>
<dbReference type="Proteomes" id="UP000243975">
    <property type="component" value="Unassembled WGS sequence"/>
</dbReference>
<dbReference type="AlphaFoldDB" id="A0A103XWG2"/>